<evidence type="ECO:0000256" key="1">
    <source>
        <dbReference type="ARBA" id="ARBA00022737"/>
    </source>
</evidence>
<organism evidence="4 5">
    <name type="scientific">Candidatus Nitronauta litoralis</name>
    <dbReference type="NCBI Taxonomy" id="2705533"/>
    <lineage>
        <taxon>Bacteria</taxon>
        <taxon>Pseudomonadati</taxon>
        <taxon>Nitrospinota/Tectimicrobiota group</taxon>
        <taxon>Nitrospinota</taxon>
        <taxon>Nitrospinia</taxon>
        <taxon>Nitrospinales</taxon>
        <taxon>Nitrospinaceae</taxon>
        <taxon>Candidatus Nitronauta</taxon>
    </lineage>
</organism>
<dbReference type="EMBL" id="CP048685">
    <property type="protein sequence ID" value="QPJ62996.1"/>
    <property type="molecule type" value="Genomic_DNA"/>
</dbReference>
<feature type="repeat" description="ANK" evidence="3">
    <location>
        <begin position="159"/>
        <end position="191"/>
    </location>
</feature>
<dbReference type="PRINTS" id="PR01415">
    <property type="entry name" value="ANKYRIN"/>
</dbReference>
<proteinExistence type="predicted"/>
<dbReference type="PROSITE" id="PS50297">
    <property type="entry name" value="ANK_REP_REGION"/>
    <property type="match status" value="4"/>
</dbReference>
<dbReference type="InterPro" id="IPR002110">
    <property type="entry name" value="Ankyrin_rpt"/>
</dbReference>
<protein>
    <recommendedName>
        <fullName evidence="6">Ankyrin repeat domain-containing protein</fullName>
    </recommendedName>
</protein>
<evidence type="ECO:0008006" key="6">
    <source>
        <dbReference type="Google" id="ProtNLM"/>
    </source>
</evidence>
<dbReference type="Gene3D" id="1.25.40.20">
    <property type="entry name" value="Ankyrin repeat-containing domain"/>
    <property type="match status" value="1"/>
</dbReference>
<feature type="repeat" description="ANK" evidence="3">
    <location>
        <begin position="291"/>
        <end position="323"/>
    </location>
</feature>
<reference evidence="4 5" key="1">
    <citation type="submission" date="2020-02" db="EMBL/GenBank/DDBJ databases">
        <title>Genomic and physiological characterization of two novel Nitrospinaceae genera.</title>
        <authorList>
            <person name="Mueller A.J."/>
            <person name="Jung M.-Y."/>
            <person name="Strachan C.R."/>
            <person name="Herbold C.W."/>
            <person name="Kirkegaard R.H."/>
            <person name="Daims H."/>
        </authorList>
    </citation>
    <scope>NUCLEOTIDE SEQUENCE [LARGE SCALE GENOMIC DNA]</scope>
    <source>
        <strain evidence="4">EB</strain>
    </source>
</reference>
<evidence type="ECO:0000256" key="3">
    <source>
        <dbReference type="PROSITE-ProRule" id="PRU00023"/>
    </source>
</evidence>
<sequence>MSNQVTLLKLVVCAGLVVLGPQAVFGSNINKPVKLANFDGNVLMAKNPGSGHSKKDAQPTTGSKAWEKDVAHHLDLFKLQMEDGQDILMDEDPDEIAKWITAVQENLGKYDELLAVMDNPRRVERYQAKLFSHAIFEGHVEIVDLLLARKYPVSARTDAGETPLMLAAAQGNIPIMKKLIDKGASPKEASMTESVLSLAISSGGPKALSILLEAGADPNAGFPHGRTPMFVVVREGNKKAFDILIAVEGIKLDAQSRFGWTPLMEAVAHGQDEMVKSLLENNVDVDQKDVEGNTALMIAARGGRAVSVQHLLEYKADVNARNVRGMTPLMWAVTRPDNGEIISALLGMGADIKDKTAEGQTVASLATANGNEKYAPLLR</sequence>
<dbReference type="PANTHER" id="PTHR24198">
    <property type="entry name" value="ANKYRIN REPEAT AND PROTEIN KINASE DOMAIN-CONTAINING PROTEIN"/>
    <property type="match status" value="1"/>
</dbReference>
<gene>
    <name evidence="4" type="ORF">G3M70_14370</name>
</gene>
<dbReference type="InterPro" id="IPR036770">
    <property type="entry name" value="Ankyrin_rpt-contain_sf"/>
</dbReference>
<evidence type="ECO:0000256" key="2">
    <source>
        <dbReference type="ARBA" id="ARBA00023043"/>
    </source>
</evidence>
<evidence type="ECO:0000313" key="4">
    <source>
        <dbReference type="EMBL" id="QPJ62996.1"/>
    </source>
</evidence>
<name>A0A7T0BXX4_9BACT</name>
<dbReference type="Pfam" id="PF12796">
    <property type="entry name" value="Ank_2"/>
    <property type="match status" value="1"/>
</dbReference>
<feature type="repeat" description="ANK" evidence="3">
    <location>
        <begin position="324"/>
        <end position="357"/>
    </location>
</feature>
<dbReference type="AlphaFoldDB" id="A0A7T0BXX4"/>
<dbReference type="Pfam" id="PF13857">
    <property type="entry name" value="Ank_5"/>
    <property type="match status" value="1"/>
</dbReference>
<feature type="repeat" description="ANK" evidence="3">
    <location>
        <begin position="258"/>
        <end position="290"/>
    </location>
</feature>
<evidence type="ECO:0000313" key="5">
    <source>
        <dbReference type="Proteomes" id="UP000594688"/>
    </source>
</evidence>
<keyword evidence="1" id="KW-0677">Repeat</keyword>
<accession>A0A7T0BXX4</accession>
<dbReference type="SUPFAM" id="SSF48403">
    <property type="entry name" value="Ankyrin repeat"/>
    <property type="match status" value="1"/>
</dbReference>
<dbReference type="PROSITE" id="PS50088">
    <property type="entry name" value="ANK_REPEAT"/>
    <property type="match status" value="4"/>
</dbReference>
<dbReference type="Pfam" id="PF13637">
    <property type="entry name" value="Ank_4"/>
    <property type="match status" value="1"/>
</dbReference>
<keyword evidence="2 3" id="KW-0040">ANK repeat</keyword>
<dbReference type="SMART" id="SM00248">
    <property type="entry name" value="ANK"/>
    <property type="match status" value="7"/>
</dbReference>
<dbReference type="Proteomes" id="UP000594688">
    <property type="component" value="Chromosome"/>
</dbReference>
<dbReference type="KEGG" id="nli:G3M70_14370"/>
<dbReference type="PANTHER" id="PTHR24198:SF165">
    <property type="entry name" value="ANKYRIN REPEAT-CONTAINING PROTEIN-RELATED"/>
    <property type="match status" value="1"/>
</dbReference>